<dbReference type="Pfam" id="PF08282">
    <property type="entry name" value="Hydrolase_3"/>
    <property type="match status" value="1"/>
</dbReference>
<dbReference type="Gene3D" id="3.30.1240.10">
    <property type="match status" value="1"/>
</dbReference>
<dbReference type="NCBIfam" id="TIGR01484">
    <property type="entry name" value="HAD-SF-IIB"/>
    <property type="match status" value="1"/>
</dbReference>
<dbReference type="InterPro" id="IPR006379">
    <property type="entry name" value="HAD-SF_hydro_IIB"/>
</dbReference>
<dbReference type="Proteomes" id="UP000036867">
    <property type="component" value="Unassembled WGS sequence"/>
</dbReference>
<evidence type="ECO:0000313" key="2">
    <source>
        <dbReference type="Proteomes" id="UP000036867"/>
    </source>
</evidence>
<name>A0A0M0LEE6_9BACL</name>
<dbReference type="AlphaFoldDB" id="A0A0M0LEE6"/>
<dbReference type="GeneID" id="301137169"/>
<dbReference type="PANTHER" id="PTHR10000">
    <property type="entry name" value="PHOSPHOSERINE PHOSPHATASE"/>
    <property type="match status" value="1"/>
</dbReference>
<dbReference type="STRING" id="263475.AMD00_13790"/>
<proteinExistence type="predicted"/>
<accession>A0A0M0LEE6</accession>
<dbReference type="InterPro" id="IPR023214">
    <property type="entry name" value="HAD_sf"/>
</dbReference>
<dbReference type="OrthoDB" id="9810101at2"/>
<dbReference type="InterPro" id="IPR036412">
    <property type="entry name" value="HAD-like_sf"/>
</dbReference>
<dbReference type="SFLD" id="SFLDG01140">
    <property type="entry name" value="C2.B:_Phosphomannomutase_and_P"/>
    <property type="match status" value="1"/>
</dbReference>
<dbReference type="NCBIfam" id="TIGR00099">
    <property type="entry name" value="Cof-subfamily"/>
    <property type="match status" value="1"/>
</dbReference>
<comment type="caution">
    <text evidence="1">The sequence shown here is derived from an EMBL/GenBank/DDBJ whole genome shotgun (WGS) entry which is preliminary data.</text>
</comment>
<sequence length="257" mass="29207">MQKRILFFDIDGTLYNSKKEIPQTTIDAVKKAKDNGHEVVIATGRAPFMIQEVLETLKLDSYVCFNGQYVVYKGQPISLKPVPLEQLKVLVNYVEKQDKPLVFLDNHEMVTSVPEHHQIKESLTSLLYPMPRLDKDFYLNHPIYQVLLYVSVEEEEEYAKAFPELELVRWHTYCCDVLNKGVSKAYGIERLLEYTNFEMQDAIAFGDGLNDVEMLTAVGTGVAMGNGHVKAKTVASFVTDHVDEDGLVKAMEKLQLV</sequence>
<dbReference type="GO" id="GO:0016791">
    <property type="term" value="F:phosphatase activity"/>
    <property type="evidence" value="ECO:0007669"/>
    <property type="project" value="TreeGrafter"/>
</dbReference>
<dbReference type="PANTHER" id="PTHR10000:SF25">
    <property type="entry name" value="PHOSPHATASE YKRA-RELATED"/>
    <property type="match status" value="1"/>
</dbReference>
<evidence type="ECO:0008006" key="3">
    <source>
        <dbReference type="Google" id="ProtNLM"/>
    </source>
</evidence>
<keyword evidence="2" id="KW-1185">Reference proteome</keyword>
<dbReference type="SUPFAM" id="SSF56784">
    <property type="entry name" value="HAD-like"/>
    <property type="match status" value="1"/>
</dbReference>
<dbReference type="PROSITE" id="PS01229">
    <property type="entry name" value="COF_2"/>
    <property type="match status" value="1"/>
</dbReference>
<dbReference type="RefSeq" id="WP_053417598.1">
    <property type="nucleotide sequence ID" value="NZ_LILB01000005.1"/>
</dbReference>
<dbReference type="InterPro" id="IPR000150">
    <property type="entry name" value="Cof"/>
</dbReference>
<gene>
    <name evidence="1" type="ORF">AMD00_13790</name>
</gene>
<dbReference type="CDD" id="cd07517">
    <property type="entry name" value="HAD_HPP"/>
    <property type="match status" value="1"/>
</dbReference>
<dbReference type="Gene3D" id="3.40.50.1000">
    <property type="entry name" value="HAD superfamily/HAD-like"/>
    <property type="match status" value="1"/>
</dbReference>
<evidence type="ECO:0000313" key="1">
    <source>
        <dbReference type="EMBL" id="KOO49434.1"/>
    </source>
</evidence>
<protein>
    <recommendedName>
        <fullName evidence="3">Hydrolase Cof</fullName>
    </recommendedName>
</protein>
<dbReference type="PATRIC" id="fig|263475.3.peg.4018"/>
<dbReference type="PROSITE" id="PS01228">
    <property type="entry name" value="COF_1"/>
    <property type="match status" value="1"/>
</dbReference>
<reference evidence="2" key="1">
    <citation type="submission" date="2015-08" db="EMBL/GenBank/DDBJ databases">
        <title>Fjat-10028 dsm 16317.</title>
        <authorList>
            <person name="Liu B."/>
            <person name="Wang J."/>
            <person name="Zhu Y."/>
            <person name="Liu G."/>
            <person name="Chen Q."/>
            <person name="Chen Z."/>
            <person name="Lan J."/>
            <person name="Che J."/>
            <person name="Ge C."/>
            <person name="Shi H."/>
            <person name="Pan Z."/>
            <person name="Liu X."/>
        </authorList>
    </citation>
    <scope>NUCLEOTIDE SEQUENCE [LARGE SCALE GENOMIC DNA]</scope>
    <source>
        <strain evidence="2">DSM 16317</strain>
    </source>
</reference>
<dbReference type="GO" id="GO:0000287">
    <property type="term" value="F:magnesium ion binding"/>
    <property type="evidence" value="ECO:0007669"/>
    <property type="project" value="TreeGrafter"/>
</dbReference>
<organism evidence="1 2">
    <name type="scientific">Viridibacillus arvi</name>
    <dbReference type="NCBI Taxonomy" id="263475"/>
    <lineage>
        <taxon>Bacteria</taxon>
        <taxon>Bacillati</taxon>
        <taxon>Bacillota</taxon>
        <taxon>Bacilli</taxon>
        <taxon>Bacillales</taxon>
        <taxon>Caryophanaceae</taxon>
        <taxon>Viridibacillus</taxon>
    </lineage>
</organism>
<dbReference type="SFLD" id="SFLDG01144">
    <property type="entry name" value="C2.B.4:_PGP_Like"/>
    <property type="match status" value="1"/>
</dbReference>
<dbReference type="EMBL" id="LILB01000005">
    <property type="protein sequence ID" value="KOO49434.1"/>
    <property type="molecule type" value="Genomic_DNA"/>
</dbReference>
<dbReference type="GO" id="GO:0005829">
    <property type="term" value="C:cytosol"/>
    <property type="evidence" value="ECO:0007669"/>
    <property type="project" value="TreeGrafter"/>
</dbReference>
<dbReference type="SFLD" id="SFLDS00003">
    <property type="entry name" value="Haloacid_Dehalogenase"/>
    <property type="match status" value="1"/>
</dbReference>